<dbReference type="InterPro" id="IPR036388">
    <property type="entry name" value="WH-like_DNA-bd_sf"/>
</dbReference>
<comment type="subcellular location">
    <subcellularLocation>
        <location evidence="3">Nucleus</location>
    </subcellularLocation>
</comment>
<accession>A0A914C8X3</accession>
<dbReference type="Pfam" id="PF00178">
    <property type="entry name" value="Ets"/>
    <property type="match status" value="1"/>
</dbReference>
<evidence type="ECO:0000256" key="1">
    <source>
        <dbReference type="ARBA" id="ARBA00005562"/>
    </source>
</evidence>
<evidence type="ECO:0000259" key="5">
    <source>
        <dbReference type="PROSITE" id="PS50061"/>
    </source>
</evidence>
<dbReference type="Proteomes" id="UP000887540">
    <property type="component" value="Unplaced"/>
</dbReference>
<organism evidence="6 7">
    <name type="scientific">Acrobeloides nanus</name>
    <dbReference type="NCBI Taxonomy" id="290746"/>
    <lineage>
        <taxon>Eukaryota</taxon>
        <taxon>Metazoa</taxon>
        <taxon>Ecdysozoa</taxon>
        <taxon>Nematoda</taxon>
        <taxon>Chromadorea</taxon>
        <taxon>Rhabditida</taxon>
        <taxon>Tylenchina</taxon>
        <taxon>Cephalobomorpha</taxon>
        <taxon>Cephaloboidea</taxon>
        <taxon>Cephalobidae</taxon>
        <taxon>Acrobeloides</taxon>
    </lineage>
</organism>
<protein>
    <submittedName>
        <fullName evidence="7">ETS domain-containing protein</fullName>
    </submittedName>
</protein>
<sequence>MWEGTQGEFKLVDPDEVAKKWGERKSKPNMNYDKLSRALRYYYDKNIMTKVHGKRYAYKFDFHGLAQACQQCQSSTSATQNEVQPEPKPSPVSIATTYPTPSYPASNLLFQRYSSMPKFPTPSIPHNSSSLIQSAPYDRLVMGPSQQSPAYWTPNPYFCQPIHHNPYYSSLAKYDPNINPSIEPKL</sequence>
<dbReference type="PRINTS" id="PR00454">
    <property type="entry name" value="ETSDOMAIN"/>
</dbReference>
<dbReference type="GO" id="GO:0043565">
    <property type="term" value="F:sequence-specific DNA binding"/>
    <property type="evidence" value="ECO:0007669"/>
    <property type="project" value="InterPro"/>
</dbReference>
<comment type="similarity">
    <text evidence="1 3">Belongs to the ETS family.</text>
</comment>
<dbReference type="InterPro" id="IPR000418">
    <property type="entry name" value="Ets_dom"/>
</dbReference>
<dbReference type="PANTHER" id="PTHR11849:SF307">
    <property type="entry name" value="FEV TRANSCRIPTION FACTOR, ETS FAMILY MEMBER"/>
    <property type="match status" value="1"/>
</dbReference>
<feature type="region of interest" description="Disordered" evidence="4">
    <location>
        <begin position="77"/>
        <end position="97"/>
    </location>
</feature>
<dbReference type="PROSITE" id="PS00346">
    <property type="entry name" value="ETS_DOMAIN_2"/>
    <property type="match status" value="1"/>
</dbReference>
<keyword evidence="6" id="KW-1185">Reference proteome</keyword>
<dbReference type="GO" id="GO:0030154">
    <property type="term" value="P:cell differentiation"/>
    <property type="evidence" value="ECO:0007669"/>
    <property type="project" value="TreeGrafter"/>
</dbReference>
<evidence type="ECO:0000256" key="3">
    <source>
        <dbReference type="RuleBase" id="RU004019"/>
    </source>
</evidence>
<dbReference type="InterPro" id="IPR046328">
    <property type="entry name" value="ETS_fam"/>
</dbReference>
<keyword evidence="2 3" id="KW-0238">DNA-binding</keyword>
<dbReference type="Gene3D" id="1.10.10.10">
    <property type="entry name" value="Winged helix-like DNA-binding domain superfamily/Winged helix DNA-binding domain"/>
    <property type="match status" value="1"/>
</dbReference>
<dbReference type="InterPro" id="IPR036390">
    <property type="entry name" value="WH_DNA-bd_sf"/>
</dbReference>
<evidence type="ECO:0000313" key="6">
    <source>
        <dbReference type="Proteomes" id="UP000887540"/>
    </source>
</evidence>
<dbReference type="WBParaSite" id="ACRNAN_Path_619.g2301.t1">
    <property type="protein sequence ID" value="ACRNAN_Path_619.g2301.t1"/>
    <property type="gene ID" value="ACRNAN_Path_619.g2301"/>
</dbReference>
<reference evidence="7" key="1">
    <citation type="submission" date="2022-11" db="UniProtKB">
        <authorList>
            <consortium name="WormBaseParasite"/>
        </authorList>
    </citation>
    <scope>IDENTIFICATION</scope>
</reference>
<keyword evidence="3" id="KW-0539">Nucleus</keyword>
<dbReference type="SMART" id="SM00413">
    <property type="entry name" value="ETS"/>
    <property type="match status" value="1"/>
</dbReference>
<dbReference type="GO" id="GO:0005634">
    <property type="term" value="C:nucleus"/>
    <property type="evidence" value="ECO:0007669"/>
    <property type="project" value="UniProtKB-SubCell"/>
</dbReference>
<feature type="domain" description="ETS" evidence="5">
    <location>
        <begin position="1"/>
        <end position="61"/>
    </location>
</feature>
<proteinExistence type="inferred from homology"/>
<dbReference type="AlphaFoldDB" id="A0A914C8X3"/>
<dbReference type="GO" id="GO:0000981">
    <property type="term" value="F:DNA-binding transcription factor activity, RNA polymerase II-specific"/>
    <property type="evidence" value="ECO:0007669"/>
    <property type="project" value="TreeGrafter"/>
</dbReference>
<dbReference type="PANTHER" id="PTHR11849">
    <property type="entry name" value="ETS"/>
    <property type="match status" value="1"/>
</dbReference>
<dbReference type="PROSITE" id="PS50061">
    <property type="entry name" value="ETS_DOMAIN_3"/>
    <property type="match status" value="1"/>
</dbReference>
<evidence type="ECO:0000313" key="7">
    <source>
        <dbReference type="WBParaSite" id="ACRNAN_Path_619.g2301.t1"/>
    </source>
</evidence>
<dbReference type="SUPFAM" id="SSF46785">
    <property type="entry name" value="Winged helix' DNA-binding domain"/>
    <property type="match status" value="1"/>
</dbReference>
<evidence type="ECO:0000256" key="2">
    <source>
        <dbReference type="ARBA" id="ARBA00023125"/>
    </source>
</evidence>
<evidence type="ECO:0000256" key="4">
    <source>
        <dbReference type="SAM" id="MobiDB-lite"/>
    </source>
</evidence>
<name>A0A914C8X3_9BILA</name>